<dbReference type="NCBIfam" id="TIGR03586">
    <property type="entry name" value="PseI"/>
    <property type="match status" value="1"/>
</dbReference>
<evidence type="ECO:0000259" key="1">
    <source>
        <dbReference type="PROSITE" id="PS50844"/>
    </source>
</evidence>
<dbReference type="SUPFAM" id="SSF51569">
    <property type="entry name" value="Aldolase"/>
    <property type="match status" value="1"/>
</dbReference>
<dbReference type="InterPro" id="IPR006190">
    <property type="entry name" value="SAF_AFP_Neu5Ac"/>
</dbReference>
<dbReference type="SMART" id="SM00858">
    <property type="entry name" value="SAF"/>
    <property type="match status" value="1"/>
</dbReference>
<dbReference type="InterPro" id="IPR051690">
    <property type="entry name" value="PseI-like"/>
</dbReference>
<evidence type="ECO:0000313" key="2">
    <source>
        <dbReference type="EMBL" id="SFU02808.1"/>
    </source>
</evidence>
<dbReference type="Proteomes" id="UP000183371">
    <property type="component" value="Unassembled WGS sequence"/>
</dbReference>
<organism evidence="2 3">
    <name type="scientific">Pseudovibrio denitrificans</name>
    <dbReference type="NCBI Taxonomy" id="258256"/>
    <lineage>
        <taxon>Bacteria</taxon>
        <taxon>Pseudomonadati</taxon>
        <taxon>Pseudomonadota</taxon>
        <taxon>Alphaproteobacteria</taxon>
        <taxon>Hyphomicrobiales</taxon>
        <taxon>Stappiaceae</taxon>
        <taxon>Pseudovibrio</taxon>
    </lineage>
</organism>
<keyword evidence="3" id="KW-1185">Reference proteome</keyword>
<dbReference type="PROSITE" id="PS50844">
    <property type="entry name" value="AFP_LIKE"/>
    <property type="match status" value="1"/>
</dbReference>
<dbReference type="InterPro" id="IPR036732">
    <property type="entry name" value="AFP_Neu5c_C_sf"/>
</dbReference>
<dbReference type="Gene3D" id="3.20.20.70">
    <property type="entry name" value="Aldolase class I"/>
    <property type="match status" value="1"/>
</dbReference>
<dbReference type="PANTHER" id="PTHR42966:SF2">
    <property type="entry name" value="PSEUDAMINIC ACID SYNTHASE"/>
    <property type="match status" value="1"/>
</dbReference>
<protein>
    <submittedName>
        <fullName evidence="2">N-acetylneuraminate synthase</fullName>
    </submittedName>
</protein>
<dbReference type="GO" id="GO:0016051">
    <property type="term" value="P:carbohydrate biosynthetic process"/>
    <property type="evidence" value="ECO:0007669"/>
    <property type="project" value="InterPro"/>
</dbReference>
<dbReference type="InterPro" id="IPR013974">
    <property type="entry name" value="SAF"/>
</dbReference>
<dbReference type="CDD" id="cd11615">
    <property type="entry name" value="SAF_NeuB_like"/>
    <property type="match status" value="1"/>
</dbReference>
<accession>A0A1I7CTR8</accession>
<dbReference type="InterPro" id="IPR013785">
    <property type="entry name" value="Aldolase_TIM"/>
</dbReference>
<reference evidence="3" key="1">
    <citation type="submission" date="2016-10" db="EMBL/GenBank/DDBJ databases">
        <authorList>
            <person name="Varghese N."/>
            <person name="Submissions S."/>
        </authorList>
    </citation>
    <scope>NUCLEOTIDE SEQUENCE [LARGE SCALE GENOMIC DNA]</scope>
    <source>
        <strain evidence="3">DSM 17465</strain>
    </source>
</reference>
<dbReference type="Pfam" id="PF08666">
    <property type="entry name" value="SAF"/>
    <property type="match status" value="1"/>
</dbReference>
<dbReference type="PANTHER" id="PTHR42966">
    <property type="entry name" value="N-ACETYLNEURAMINATE SYNTHASE"/>
    <property type="match status" value="1"/>
</dbReference>
<gene>
    <name evidence="2" type="ORF">SAMN05444141_106419</name>
</gene>
<dbReference type="InterPro" id="IPR057736">
    <property type="entry name" value="SAF_PseI/NeuA/NeuB"/>
</dbReference>
<dbReference type="GO" id="GO:0047444">
    <property type="term" value="F:N-acylneuraminate-9-phosphate synthase activity"/>
    <property type="evidence" value="ECO:0007669"/>
    <property type="project" value="TreeGrafter"/>
</dbReference>
<proteinExistence type="predicted"/>
<sequence>MSKYITIDGKRIGQDEKPYVIAEMSGNHNQSIDRAIKLVDIAAEAGADAIKLQTYTADTMTIDVSDGEFHIDDGGLWHNRSLYELYQEAYTPWEWHAQIFEHAKSKGITCFSSPFDTSAVDFLETLGAPAYKIASLELTDLDLVARAAKTGKPVIMSTGMATLSEIDEAVQTAREAGCRELVLLKCTSAYPAQPEDANLLSIPTLRRNFECQVGLSDHTMGTHIPIAAVALGATVIEKHFTTCRADGGVDAAFSLEPHELKDLVEHTRDAHLSIGKARFGTSSSEATAKNHRRSLYVVRDLKAGQVLKNEDVKAIRPGLGLPVKFRTKVVGLSLQHDVKRGTPLTWDIFK</sequence>
<dbReference type="RefSeq" id="WP_054785047.1">
    <property type="nucleotide sequence ID" value="NZ_FPBD01000006.1"/>
</dbReference>
<evidence type="ECO:0000313" key="3">
    <source>
        <dbReference type="Proteomes" id="UP000183371"/>
    </source>
</evidence>
<feature type="domain" description="AFP-like" evidence="1">
    <location>
        <begin position="294"/>
        <end position="350"/>
    </location>
</feature>
<name>A0A1I7CTR8_9HYPH</name>
<dbReference type="Gene3D" id="3.90.1210.10">
    <property type="entry name" value="Antifreeze-like/N-acetylneuraminic acid synthase C-terminal domain"/>
    <property type="match status" value="1"/>
</dbReference>
<dbReference type="EMBL" id="FPBD01000006">
    <property type="protein sequence ID" value="SFU02808.1"/>
    <property type="molecule type" value="Genomic_DNA"/>
</dbReference>
<dbReference type="AlphaFoldDB" id="A0A1I7CTR8"/>
<dbReference type="InterPro" id="IPR013132">
    <property type="entry name" value="PseI/NeuA/B-like_N"/>
</dbReference>
<dbReference type="InterPro" id="IPR020030">
    <property type="entry name" value="Pseudaminic_synth_PseI"/>
</dbReference>
<dbReference type="SUPFAM" id="SSF51269">
    <property type="entry name" value="AFP III-like domain"/>
    <property type="match status" value="1"/>
</dbReference>
<dbReference type="Pfam" id="PF03102">
    <property type="entry name" value="NeuB"/>
    <property type="match status" value="1"/>
</dbReference>